<keyword evidence="3" id="KW-1185">Reference proteome</keyword>
<dbReference type="AlphaFoldDB" id="A0A1D7Y2K8"/>
<evidence type="ECO:0000256" key="1">
    <source>
        <dbReference type="SAM" id="MobiDB-lite"/>
    </source>
</evidence>
<feature type="region of interest" description="Disordered" evidence="1">
    <location>
        <begin position="25"/>
        <end position="50"/>
    </location>
</feature>
<name>A0A1D7Y2K8_9ACTN</name>
<sequence>MSVAACTLTAIWQFARLPNAPQDWQDTPTEVVPHLGNDTSSTTHTAGQIASPNRSAIRRHRVMEAGSALGKMAVTVG</sequence>
<gene>
    <name evidence="2" type="ORF">BFF78_00705</name>
</gene>
<evidence type="ECO:0000313" key="3">
    <source>
        <dbReference type="Proteomes" id="UP000094960"/>
    </source>
</evidence>
<reference evidence="3" key="1">
    <citation type="submission" date="2016-09" db="EMBL/GenBank/DDBJ databases">
        <title>Streptomyces puniciscabiei strain:TW1S1 Genome sequencing and assembly.</title>
        <authorList>
            <person name="Kim M.-K."/>
            <person name="Kim S.B."/>
        </authorList>
    </citation>
    <scope>NUCLEOTIDE SEQUENCE [LARGE SCALE GENOMIC DNA]</scope>
    <source>
        <strain evidence="3">TW1S1</strain>
    </source>
</reference>
<dbReference type="Proteomes" id="UP000094960">
    <property type="component" value="Chromosome"/>
</dbReference>
<dbReference type="EMBL" id="CP017248">
    <property type="protein sequence ID" value="AOR29803.1"/>
    <property type="molecule type" value="Genomic_DNA"/>
</dbReference>
<protein>
    <submittedName>
        <fullName evidence="2">Uncharacterized protein</fullName>
    </submittedName>
</protein>
<feature type="compositionally biased region" description="Polar residues" evidence="1">
    <location>
        <begin position="37"/>
        <end position="50"/>
    </location>
</feature>
<proteinExistence type="predicted"/>
<evidence type="ECO:0000313" key="2">
    <source>
        <dbReference type="EMBL" id="AOR29803.1"/>
    </source>
</evidence>
<accession>A0A1D7Y2K8</accession>
<organism evidence="2 3">
    <name type="scientific">Streptomyces fodineus</name>
    <dbReference type="NCBI Taxonomy" id="1904616"/>
    <lineage>
        <taxon>Bacteria</taxon>
        <taxon>Bacillati</taxon>
        <taxon>Actinomycetota</taxon>
        <taxon>Actinomycetes</taxon>
        <taxon>Kitasatosporales</taxon>
        <taxon>Streptomycetaceae</taxon>
        <taxon>Streptomyces</taxon>
    </lineage>
</organism>
<dbReference type="KEGG" id="spun:BFF78_00705"/>